<dbReference type="STRING" id="861266.ARTSIC4J27_179"/>
<dbReference type="RefSeq" id="WP_083435251.1">
    <property type="nucleotide sequence ID" value="NZ_CAQI01000025.1"/>
</dbReference>
<evidence type="ECO:0000259" key="6">
    <source>
        <dbReference type="Pfam" id="PF04545"/>
    </source>
</evidence>
<keyword evidence="3" id="KW-0731">Sigma factor</keyword>
<evidence type="ECO:0000256" key="3">
    <source>
        <dbReference type="ARBA" id="ARBA00023082"/>
    </source>
</evidence>
<comment type="similarity">
    <text evidence="1">Belongs to the sigma-70 factor family. ECF subfamily.</text>
</comment>
<keyword evidence="8" id="KW-1185">Reference proteome</keyword>
<dbReference type="Pfam" id="PF04545">
    <property type="entry name" value="Sigma70_r4"/>
    <property type="match status" value="1"/>
</dbReference>
<proteinExistence type="inferred from homology"/>
<evidence type="ECO:0000313" key="8">
    <source>
        <dbReference type="Proteomes" id="UP000035722"/>
    </source>
</evidence>
<dbReference type="InterPro" id="IPR039425">
    <property type="entry name" value="RNA_pol_sigma-70-like"/>
</dbReference>
<organism evidence="7 8">
    <name type="scientific">Pseudarthrobacter siccitolerans</name>
    <dbReference type="NCBI Taxonomy" id="861266"/>
    <lineage>
        <taxon>Bacteria</taxon>
        <taxon>Bacillati</taxon>
        <taxon>Actinomycetota</taxon>
        <taxon>Actinomycetes</taxon>
        <taxon>Micrococcales</taxon>
        <taxon>Micrococcaceae</taxon>
        <taxon>Pseudarthrobacter</taxon>
    </lineage>
</organism>
<keyword evidence="2" id="KW-0805">Transcription regulation</keyword>
<evidence type="ECO:0000256" key="4">
    <source>
        <dbReference type="ARBA" id="ARBA00023163"/>
    </source>
</evidence>
<evidence type="ECO:0000256" key="5">
    <source>
        <dbReference type="SAM" id="MobiDB-lite"/>
    </source>
</evidence>
<dbReference type="PANTHER" id="PTHR43133:SF57">
    <property type="entry name" value="RNA POLYMERASE SIGMA-70 FACTOR"/>
    <property type="match status" value="1"/>
</dbReference>
<feature type="domain" description="RNA polymerase sigma-70 region 4" evidence="6">
    <location>
        <begin position="133"/>
        <end position="180"/>
    </location>
</feature>
<dbReference type="InterPro" id="IPR007630">
    <property type="entry name" value="RNA_pol_sigma70_r4"/>
</dbReference>
<dbReference type="OrthoDB" id="5501064at2"/>
<dbReference type="InterPro" id="IPR036388">
    <property type="entry name" value="WH-like_DNA-bd_sf"/>
</dbReference>
<gene>
    <name evidence="7" type="ORF">ARTSIC4J27_179</name>
</gene>
<protein>
    <submittedName>
        <fullName evidence="7">RNA polymerase sigma factor, sigma-70 family protein</fullName>
    </submittedName>
</protein>
<keyword evidence="4" id="KW-0804">Transcription</keyword>
<dbReference type="PANTHER" id="PTHR43133">
    <property type="entry name" value="RNA POLYMERASE ECF-TYPE SIGMA FACTO"/>
    <property type="match status" value="1"/>
</dbReference>
<dbReference type="InterPro" id="IPR013325">
    <property type="entry name" value="RNA_pol_sigma_r2"/>
</dbReference>
<dbReference type="NCBIfam" id="TIGR02937">
    <property type="entry name" value="sigma70-ECF"/>
    <property type="match status" value="1"/>
</dbReference>
<evidence type="ECO:0000313" key="7">
    <source>
        <dbReference type="EMBL" id="CCQ44255.1"/>
    </source>
</evidence>
<dbReference type="InterPro" id="IPR014284">
    <property type="entry name" value="RNA_pol_sigma-70_dom"/>
</dbReference>
<accession>A0A024GWG3</accession>
<feature type="region of interest" description="Disordered" evidence="5">
    <location>
        <begin position="99"/>
        <end position="124"/>
    </location>
</feature>
<reference evidence="8" key="1">
    <citation type="journal article" date="2014" name="Genome Announc.">
        <title>Genome Sequence of Arthrobacter siccitolerans 4J27, a Xeroprotectant-Producing Desiccation-Tolerant Microorganism.</title>
        <authorList>
            <person name="Manzanera M."/>
            <person name="Santa-Cruz-Calvo L."/>
            <person name="Vilchez J.I."/>
            <person name="Garcia-Fontana C."/>
            <person name="Silva-Castro G.A."/>
            <person name="Calvo C."/>
            <person name="Gonzalez-Lopez J."/>
        </authorList>
    </citation>
    <scope>NUCLEOTIDE SEQUENCE [LARGE SCALE GENOMIC DNA]</scope>
    <source>
        <strain evidence="8">4J27</strain>
    </source>
</reference>
<dbReference type="Gene3D" id="1.10.1740.10">
    <property type="match status" value="1"/>
</dbReference>
<dbReference type="EMBL" id="CAQI01000025">
    <property type="protein sequence ID" value="CCQ44255.1"/>
    <property type="molecule type" value="Genomic_DNA"/>
</dbReference>
<comment type="caution">
    <text evidence="7">The sequence shown here is derived from an EMBL/GenBank/DDBJ whole genome shotgun (WGS) entry which is preliminary data.</text>
</comment>
<evidence type="ECO:0000256" key="1">
    <source>
        <dbReference type="ARBA" id="ARBA00010641"/>
    </source>
</evidence>
<dbReference type="SUPFAM" id="SSF88659">
    <property type="entry name" value="Sigma3 and sigma4 domains of RNA polymerase sigma factors"/>
    <property type="match status" value="1"/>
</dbReference>
<dbReference type="Gene3D" id="1.10.10.10">
    <property type="entry name" value="Winged helix-like DNA-binding domain superfamily/Winged helix DNA-binding domain"/>
    <property type="match status" value="1"/>
</dbReference>
<dbReference type="CDD" id="cd06171">
    <property type="entry name" value="Sigma70_r4"/>
    <property type="match status" value="1"/>
</dbReference>
<dbReference type="AlphaFoldDB" id="A0A024GWG3"/>
<dbReference type="InterPro" id="IPR013324">
    <property type="entry name" value="RNA_pol_sigma_r3/r4-like"/>
</dbReference>
<dbReference type="Proteomes" id="UP000035722">
    <property type="component" value="Unassembled WGS sequence"/>
</dbReference>
<sequence>MEEPLVPDTLAQEEIDIFDDAAGTDPAALFGVAYRTFAGPVLGYLKARGVDDPEAVTQDVFLAFFPKITGLAGGLQGAKSLLFSIAHARMVDHYRRLERRPQLSPYDPQEDSRSTPSAEDDAVGLNGGAEAMLQGLSDEHQEVLALRVVADLSIEQVAGIMGKSEGAIKQLQRRALHNLKAQTLKRNQANHE</sequence>
<dbReference type="GO" id="GO:0006352">
    <property type="term" value="P:DNA-templated transcription initiation"/>
    <property type="evidence" value="ECO:0007669"/>
    <property type="project" value="InterPro"/>
</dbReference>
<dbReference type="GO" id="GO:0016987">
    <property type="term" value="F:sigma factor activity"/>
    <property type="evidence" value="ECO:0007669"/>
    <property type="project" value="UniProtKB-KW"/>
</dbReference>
<name>A0A024GWG3_9MICC</name>
<evidence type="ECO:0000256" key="2">
    <source>
        <dbReference type="ARBA" id="ARBA00023015"/>
    </source>
</evidence>
<dbReference type="SUPFAM" id="SSF88946">
    <property type="entry name" value="Sigma2 domain of RNA polymerase sigma factors"/>
    <property type="match status" value="1"/>
</dbReference>